<comment type="subcellular location">
    <subcellularLocation>
        <location evidence="2">Cell membrane</location>
        <topology evidence="2">Multi-pass membrane protein</topology>
    </subcellularLocation>
</comment>
<comment type="function">
    <text evidence="2">Catalyzes the formation of archaetidylinositol phosphate (AIP) from CDP-archaeol (CDP-ArOH or CDP-2,3-bis-(O-phytanyl)-sn-glycerol) and 1L-myo-inositol 1-phosphate (IP or 1D-myo-inositol 3-phosphate). AIP is a precursor of archaetidyl-myo-inositol (AI), an ether-type inositol phospholipid ubiquitously distributed in archaea membranes and essential for glycolipid biosynthesis in archaea.</text>
</comment>
<dbReference type="InterPro" id="IPR048254">
    <property type="entry name" value="CDP_ALCOHOL_P_TRANSF_CS"/>
</dbReference>
<feature type="active site" description="Proton acceptor" evidence="2">
    <location>
        <position position="88"/>
    </location>
</feature>
<feature type="binding site" evidence="2">
    <location>
        <position position="66"/>
    </location>
    <ligand>
        <name>Mg(2+)</name>
        <dbReference type="ChEBI" id="CHEBI:18420"/>
        <label>1</label>
    </ligand>
</feature>
<organism evidence="4">
    <name type="scientific">Archaeoglobus fulgidus</name>
    <dbReference type="NCBI Taxonomy" id="2234"/>
    <lineage>
        <taxon>Archaea</taxon>
        <taxon>Methanobacteriati</taxon>
        <taxon>Methanobacteriota</taxon>
        <taxon>Archaeoglobi</taxon>
        <taxon>Archaeoglobales</taxon>
        <taxon>Archaeoglobaceae</taxon>
        <taxon>Archaeoglobus</taxon>
    </lineage>
</organism>
<comment type="catalytic activity">
    <reaction evidence="2">
        <text>CDP-2,3-bis-O-(phytanyl)-sn-glycerol + 1D-myo-inositol 3-phosphate = saturated 1-archaetidyl-1D-myo-inositol 3-phosphate + CMP + H(+)</text>
        <dbReference type="Rhea" id="RHEA:36823"/>
        <dbReference type="ChEBI" id="CHEBI:15378"/>
        <dbReference type="ChEBI" id="CHEBI:58401"/>
        <dbReference type="ChEBI" id="CHEBI:60377"/>
        <dbReference type="ChEBI" id="CHEBI:74004"/>
        <dbReference type="ChEBI" id="CHEBI:74006"/>
        <dbReference type="EC" id="2.7.8.39"/>
    </reaction>
</comment>
<dbReference type="EC" id="2.7.8.39" evidence="2"/>
<dbReference type="InterPro" id="IPR044270">
    <property type="entry name" value="AIP_synthase"/>
</dbReference>
<dbReference type="InterPro" id="IPR043130">
    <property type="entry name" value="CDP-OH_PTrfase_TM_dom"/>
</dbReference>
<comment type="pathway">
    <text evidence="2">Lipid metabolism; phospholipid metabolism.</text>
</comment>
<keyword evidence="2" id="KW-1003">Cell membrane</keyword>
<feature type="transmembrane region" description="Helical" evidence="2">
    <location>
        <begin position="145"/>
        <end position="169"/>
    </location>
</feature>
<dbReference type="AlphaFoldDB" id="A0A7J2TJL7"/>
<reference evidence="4" key="1">
    <citation type="journal article" date="2020" name="mSystems">
        <title>Genome- and Community-Level Interaction Insights into Carbon Utilization and Element Cycling Functions of Hydrothermarchaeota in Hydrothermal Sediment.</title>
        <authorList>
            <person name="Zhou Z."/>
            <person name="Liu Y."/>
            <person name="Xu W."/>
            <person name="Pan J."/>
            <person name="Luo Z.H."/>
            <person name="Li M."/>
        </authorList>
    </citation>
    <scope>NUCLEOTIDE SEQUENCE [LARGE SCALE GENOMIC DNA]</scope>
    <source>
        <strain evidence="4">SpSt-26</strain>
    </source>
</reference>
<dbReference type="EMBL" id="DSLA01000069">
    <property type="protein sequence ID" value="HEH35364.1"/>
    <property type="molecule type" value="Genomic_DNA"/>
</dbReference>
<keyword evidence="2" id="KW-0812">Transmembrane</keyword>
<feature type="transmembrane region" description="Helical" evidence="2">
    <location>
        <begin position="93"/>
        <end position="119"/>
    </location>
</feature>
<dbReference type="Gene3D" id="1.20.120.1760">
    <property type="match status" value="1"/>
</dbReference>
<dbReference type="PROSITE" id="PS00379">
    <property type="entry name" value="CDP_ALCOHOL_P_TRANSF"/>
    <property type="match status" value="1"/>
</dbReference>
<proteinExistence type="inferred from homology"/>
<keyword evidence="2" id="KW-0444">Lipid biosynthesis</keyword>
<feature type="binding site" evidence="2">
    <location>
        <position position="63"/>
    </location>
    <ligand>
        <name>Mg(2+)</name>
        <dbReference type="ChEBI" id="CHEBI:18420"/>
        <label>1</label>
    </ligand>
</feature>
<name>A0A7J2TJL7_ARCFL</name>
<feature type="binding site" evidence="2">
    <location>
        <position position="84"/>
    </location>
    <ligand>
        <name>Mg(2+)</name>
        <dbReference type="ChEBI" id="CHEBI:18420"/>
        <label>1</label>
    </ligand>
</feature>
<keyword evidence="2" id="KW-0443">Lipid metabolism</keyword>
<comment type="caution">
    <text evidence="4">The sequence shown here is derived from an EMBL/GenBank/DDBJ whole genome shotgun (WGS) entry which is preliminary data.</text>
</comment>
<dbReference type="GO" id="GO:0000287">
    <property type="term" value="F:magnesium ion binding"/>
    <property type="evidence" value="ECO:0007669"/>
    <property type="project" value="UniProtKB-UniRule"/>
</dbReference>
<keyword evidence="1 2" id="KW-0808">Transferase</keyword>
<comment type="caution">
    <text evidence="2">Lacks conserved residue(s) required for the propagation of feature annotation.</text>
</comment>
<dbReference type="Pfam" id="PF01066">
    <property type="entry name" value="CDP-OH_P_transf"/>
    <property type="match status" value="1"/>
</dbReference>
<feature type="transmembrane region" description="Helical" evidence="2">
    <location>
        <begin position="31"/>
        <end position="62"/>
    </location>
</feature>
<feature type="binding site" evidence="2">
    <location>
        <position position="84"/>
    </location>
    <ligand>
        <name>Mg(2+)</name>
        <dbReference type="ChEBI" id="CHEBI:18420"/>
        <label>2</label>
    </ligand>
</feature>
<keyword evidence="2" id="KW-1133">Transmembrane helix</keyword>
<protein>
    <recommendedName>
        <fullName evidence="2">Archaetidylinositol phosphate synthase</fullName>
        <shortName evidence="2">AIP synthase</shortName>
        <ecNumber evidence="2">2.7.8.39</ecNumber>
    </recommendedName>
</protein>
<feature type="binding site" evidence="2">
    <location>
        <position position="88"/>
    </location>
    <ligand>
        <name>Mg(2+)</name>
        <dbReference type="ChEBI" id="CHEBI:18420"/>
        <label>2</label>
    </ligand>
</feature>
<evidence type="ECO:0000256" key="3">
    <source>
        <dbReference type="RuleBase" id="RU003750"/>
    </source>
</evidence>
<dbReference type="HAMAP" id="MF_02242">
    <property type="entry name" value="AIP_synthase"/>
    <property type="match status" value="1"/>
</dbReference>
<evidence type="ECO:0000313" key="4">
    <source>
        <dbReference type="EMBL" id="HEH35364.1"/>
    </source>
</evidence>
<keyword evidence="2" id="KW-1208">Phospholipid metabolism</keyword>
<keyword evidence="2" id="KW-0479">Metal-binding</keyword>
<comment type="cofactor">
    <cofactor evidence="2">
        <name>Mn(2+)</name>
        <dbReference type="ChEBI" id="CHEBI:29035"/>
    </cofactor>
    <cofactor evidence="2">
        <name>Mg(2+)</name>
        <dbReference type="ChEBI" id="CHEBI:18420"/>
    </cofactor>
    <text evidence="2">Binds 2 Mg(2+) or Mn(2+) ions per subunit.</text>
</comment>
<comment type="similarity">
    <text evidence="2 3">Belongs to the CDP-alcohol phosphatidyltransferase class-I family.</text>
</comment>
<sequence>MLSKLKPLLNEHLKPVGKAVGRLLKPNQITIIALFFGILAFFLITSHSIILGAIFVLLSGIFDFLDGIVARSRNMVTDFGGFLDSVSDRYVDIMIFLALGIYGIDWLAIALAMSGALMVSYTRARAEKIIERCDVGIAERGERMIILFLAMISGYIYEGVMAVAILSHLTALHRIVYTFKKTRSLSSSGR</sequence>
<keyword evidence="2" id="KW-0472">Membrane</keyword>
<evidence type="ECO:0000256" key="2">
    <source>
        <dbReference type="HAMAP-Rule" id="MF_02242"/>
    </source>
</evidence>
<dbReference type="InterPro" id="IPR000462">
    <property type="entry name" value="CDP-OH_P_trans"/>
</dbReference>
<dbReference type="GO" id="GO:0016780">
    <property type="term" value="F:phosphotransferase activity, for other substituted phosphate groups"/>
    <property type="evidence" value="ECO:0007669"/>
    <property type="project" value="UniProtKB-UniRule"/>
</dbReference>
<gene>
    <name evidence="4" type="ORF">ENP88_04300</name>
</gene>
<dbReference type="GO" id="GO:0008654">
    <property type="term" value="P:phospholipid biosynthetic process"/>
    <property type="evidence" value="ECO:0007669"/>
    <property type="project" value="UniProtKB-UniRule"/>
</dbReference>
<dbReference type="UniPathway" id="UPA00085"/>
<feature type="binding site" evidence="2">
    <location>
        <position position="63"/>
    </location>
    <ligand>
        <name>Mg(2+)</name>
        <dbReference type="ChEBI" id="CHEBI:18420"/>
        <label>2</label>
    </ligand>
</feature>
<dbReference type="GO" id="GO:0005886">
    <property type="term" value="C:plasma membrane"/>
    <property type="evidence" value="ECO:0007669"/>
    <property type="project" value="UniProtKB-SubCell"/>
</dbReference>
<keyword evidence="2" id="KW-0464">Manganese</keyword>
<evidence type="ECO:0000256" key="1">
    <source>
        <dbReference type="ARBA" id="ARBA00022679"/>
    </source>
</evidence>
<keyword evidence="2" id="KW-0460">Magnesium</keyword>
<accession>A0A7J2TJL7</accession>